<reference evidence="1 2" key="1">
    <citation type="submission" date="2008-09" db="EMBL/GenBank/DDBJ databases">
        <authorList>
            <person name="Fulton L."/>
            <person name="Clifton S."/>
            <person name="Fulton B."/>
            <person name="Xu J."/>
            <person name="Minx P."/>
            <person name="Pepin K.H."/>
            <person name="Johnson M."/>
            <person name="Thiruvilangam P."/>
            <person name="Bhonagiri V."/>
            <person name="Nash W.E."/>
            <person name="Mardis E.R."/>
            <person name="Wilson R.K."/>
        </authorList>
    </citation>
    <scope>NUCLEOTIDE SEQUENCE [LARGE SCALE GENOMIC DNA]</scope>
    <source>
        <strain evidence="1 2">DSM 7454</strain>
    </source>
</reference>
<evidence type="ECO:0000313" key="2">
    <source>
        <dbReference type="Proteomes" id="UP000005451"/>
    </source>
</evidence>
<dbReference type="EMBL" id="ABXA01000032">
    <property type="protein sequence ID" value="EEB35913.1"/>
    <property type="molecule type" value="Genomic_DNA"/>
</dbReference>
<dbReference type="Proteomes" id="UP000005451">
    <property type="component" value="Unassembled WGS sequence"/>
</dbReference>
<reference evidence="1 2" key="2">
    <citation type="submission" date="2008-10" db="EMBL/GenBank/DDBJ databases">
        <title>Draft genome sequence of Anaerococcus hydrogenalis (DSM 7454).</title>
        <authorList>
            <person name="Sudarsanam P."/>
            <person name="Ley R."/>
            <person name="Guruge J."/>
            <person name="Turnbaugh P.J."/>
            <person name="Mahowald M."/>
            <person name="Liep D."/>
            <person name="Gordon J."/>
        </authorList>
    </citation>
    <scope>NUCLEOTIDE SEQUENCE [LARGE SCALE GENOMIC DNA]</scope>
    <source>
        <strain evidence="1 2">DSM 7454</strain>
    </source>
</reference>
<sequence length="40" mass="4782">MYAILFNENKKFKKFIKKCLESISWGIIIITEDKILLIVH</sequence>
<name>B6W9L1_9FIRM</name>
<protein>
    <submittedName>
        <fullName evidence="1">Uncharacterized protein</fullName>
    </submittedName>
</protein>
<accession>B6W9L1</accession>
<organism evidence="1 2">
    <name type="scientific">Anaerococcus hydrogenalis DSM 7454</name>
    <dbReference type="NCBI Taxonomy" id="561177"/>
    <lineage>
        <taxon>Bacteria</taxon>
        <taxon>Bacillati</taxon>
        <taxon>Bacillota</taxon>
        <taxon>Tissierellia</taxon>
        <taxon>Tissierellales</taxon>
        <taxon>Peptoniphilaceae</taxon>
        <taxon>Anaerococcus</taxon>
    </lineage>
</organism>
<proteinExistence type="predicted"/>
<dbReference type="AlphaFoldDB" id="B6W9L1"/>
<comment type="caution">
    <text evidence="1">The sequence shown here is derived from an EMBL/GenBank/DDBJ whole genome shotgun (WGS) entry which is preliminary data.</text>
</comment>
<evidence type="ECO:0000313" key="1">
    <source>
        <dbReference type="EMBL" id="EEB35913.1"/>
    </source>
</evidence>
<gene>
    <name evidence="1" type="ORF">ANHYDRO_01266</name>
</gene>